<organism evidence="1 2">
    <name type="scientific">Discina gigas</name>
    <dbReference type="NCBI Taxonomy" id="1032678"/>
    <lineage>
        <taxon>Eukaryota</taxon>
        <taxon>Fungi</taxon>
        <taxon>Dikarya</taxon>
        <taxon>Ascomycota</taxon>
        <taxon>Pezizomycotina</taxon>
        <taxon>Pezizomycetes</taxon>
        <taxon>Pezizales</taxon>
        <taxon>Discinaceae</taxon>
        <taxon>Discina</taxon>
    </lineage>
</organism>
<accession>A0ABR3GG71</accession>
<name>A0ABR3GG71_9PEZI</name>
<reference evidence="1 2" key="1">
    <citation type="submission" date="2024-02" db="EMBL/GenBank/DDBJ databases">
        <title>Discinaceae phylogenomics.</title>
        <authorList>
            <person name="Dirks A.C."/>
            <person name="James T.Y."/>
        </authorList>
    </citation>
    <scope>NUCLEOTIDE SEQUENCE [LARGE SCALE GENOMIC DNA]</scope>
    <source>
        <strain evidence="1 2">ACD0624</strain>
    </source>
</reference>
<evidence type="ECO:0000313" key="1">
    <source>
        <dbReference type="EMBL" id="KAL0634956.1"/>
    </source>
</evidence>
<comment type="caution">
    <text evidence="1">The sequence shown here is derived from an EMBL/GenBank/DDBJ whole genome shotgun (WGS) entry which is preliminary data.</text>
</comment>
<dbReference type="Proteomes" id="UP001447188">
    <property type="component" value="Unassembled WGS sequence"/>
</dbReference>
<sequence>MWSLKPKAFVIDYLQSSTLDTIIDFTLNGDDIENSLVFSSDYFRRLTSATLVTPITAGECSNFSRFAARLTHLTEAINDKNDEENVDMVTSLSALAEGSLNNLHTLCLELTLPRTLEKLLNVSRYLRKLNHPPETSTEDLASHQEFANNLKPLFKLCADASVLPALRLVHIHPGDGDKFTHRPITAQILERIWRAAVSHGGWKLFADKPDGSRTIPYPAAPERLWTHKQWEFSMSLAEFEGFKRCCTSLGLYPHLDRFIAGKINIRIDGVAPTRVALMRTGIDSLGTISAPPILAPGVLRHGARCHPSLNVTIPKIFLV</sequence>
<proteinExistence type="predicted"/>
<protein>
    <submittedName>
        <fullName evidence="1">Uncharacterized protein</fullName>
    </submittedName>
</protein>
<gene>
    <name evidence="1" type="ORF">Q9L58_006074</name>
</gene>
<keyword evidence="2" id="KW-1185">Reference proteome</keyword>
<dbReference type="EMBL" id="JBBBZM010000080">
    <property type="protein sequence ID" value="KAL0634956.1"/>
    <property type="molecule type" value="Genomic_DNA"/>
</dbReference>
<evidence type="ECO:0000313" key="2">
    <source>
        <dbReference type="Proteomes" id="UP001447188"/>
    </source>
</evidence>